<organism evidence="2 3">
    <name type="scientific">Cruoricaptor ignavus</name>
    <dbReference type="NCBI Taxonomy" id="1118202"/>
    <lineage>
        <taxon>Bacteria</taxon>
        <taxon>Pseudomonadati</taxon>
        <taxon>Bacteroidota</taxon>
        <taxon>Flavobacteriia</taxon>
        <taxon>Flavobacteriales</taxon>
        <taxon>Weeksellaceae</taxon>
        <taxon>Cruoricaptor</taxon>
    </lineage>
</organism>
<dbReference type="STRING" id="1118202.SAMN05443429_10116"/>
<feature type="transmembrane region" description="Helical" evidence="1">
    <location>
        <begin position="38"/>
        <end position="71"/>
    </location>
</feature>
<dbReference type="Proteomes" id="UP000184335">
    <property type="component" value="Unassembled WGS sequence"/>
</dbReference>
<dbReference type="RefSeq" id="WP_073177120.1">
    <property type="nucleotide sequence ID" value="NZ_FQYI01000001.1"/>
</dbReference>
<evidence type="ECO:0000313" key="3">
    <source>
        <dbReference type="Proteomes" id="UP000184335"/>
    </source>
</evidence>
<dbReference type="AlphaFoldDB" id="A0A1M5ZXA1"/>
<keyword evidence="3" id="KW-1185">Reference proteome</keyword>
<dbReference type="EMBL" id="FQYI01000001">
    <property type="protein sequence ID" value="SHI28905.1"/>
    <property type="molecule type" value="Genomic_DNA"/>
</dbReference>
<proteinExistence type="predicted"/>
<keyword evidence="1" id="KW-0472">Membrane</keyword>
<gene>
    <name evidence="2" type="ORF">SAMN05443429_10116</name>
</gene>
<accession>A0A1M5ZXA1</accession>
<name>A0A1M5ZXA1_9FLAO</name>
<keyword evidence="1" id="KW-0812">Transmembrane</keyword>
<protein>
    <submittedName>
        <fullName evidence="2">Uncharacterized protein</fullName>
    </submittedName>
</protein>
<reference evidence="2 3" key="1">
    <citation type="submission" date="2016-11" db="EMBL/GenBank/DDBJ databases">
        <authorList>
            <person name="Jaros S."/>
            <person name="Januszkiewicz K."/>
            <person name="Wedrychowicz H."/>
        </authorList>
    </citation>
    <scope>NUCLEOTIDE SEQUENCE [LARGE SCALE GENOMIC DNA]</scope>
    <source>
        <strain evidence="2 3">DSM 25479</strain>
    </source>
</reference>
<keyword evidence="1" id="KW-1133">Transmembrane helix</keyword>
<evidence type="ECO:0000313" key="2">
    <source>
        <dbReference type="EMBL" id="SHI28905.1"/>
    </source>
</evidence>
<evidence type="ECO:0000256" key="1">
    <source>
        <dbReference type="SAM" id="Phobius"/>
    </source>
</evidence>
<sequence>MGFILVFLAVLGIGMGAGLLLAVIKNYAQIFRPHPWVASLSIAATITVLFIPDTILMVLLLVFVNCLPMYYGAKIRQRDRFNF</sequence>